<dbReference type="AlphaFoldDB" id="A0A2H1FDS2"/>
<dbReference type="OrthoDB" id="12172at2157"/>
<keyword evidence="1" id="KW-0472">Membrane</keyword>
<keyword evidence="1" id="KW-0812">Transmembrane</keyword>
<dbReference type="Proteomes" id="UP000230607">
    <property type="component" value="Chromosome 1"/>
</dbReference>
<evidence type="ECO:0000313" key="3">
    <source>
        <dbReference type="Proteomes" id="UP000230607"/>
    </source>
</evidence>
<accession>A0A2H1FDS2</accession>
<evidence type="ECO:0000256" key="1">
    <source>
        <dbReference type="SAM" id="Phobius"/>
    </source>
</evidence>
<keyword evidence="1" id="KW-1133">Transmembrane helix</keyword>
<sequence length="177" mass="18985">MGKRTIISIVTLGVFAASVFVLVSQNNIDAYSMMSSGNMDSMMKNMMSGNTMGGSGSGMNCKMMSDSPQDVIIKIKSSQAVSVGKIQSITLLVLDKTTSRPLTDARIVVGIERGAPMSTMDMLGPMFDAKNIGNGKYVVSFILDKPGYYTLHTHVIPAGKSMMSMMNNHEDIGLIAK</sequence>
<evidence type="ECO:0008006" key="4">
    <source>
        <dbReference type="Google" id="ProtNLM"/>
    </source>
</evidence>
<protein>
    <recommendedName>
        <fullName evidence="4">YtkA-like domain-containing protein</fullName>
    </recommendedName>
</protein>
<evidence type="ECO:0000313" key="2">
    <source>
        <dbReference type="EMBL" id="SMH70910.1"/>
    </source>
</evidence>
<proteinExistence type="predicted"/>
<gene>
    <name evidence="2" type="ORF">NCS_10717</name>
</gene>
<organism evidence="2 3">
    <name type="scientific">Candidatus Nitrosotalea okcheonensis</name>
    <dbReference type="NCBI Taxonomy" id="1903276"/>
    <lineage>
        <taxon>Archaea</taxon>
        <taxon>Nitrososphaerota</taxon>
        <taxon>Nitrososphaeria</taxon>
        <taxon>Nitrosotaleales</taxon>
        <taxon>Nitrosotaleaceae</taxon>
        <taxon>Nitrosotalea</taxon>
    </lineage>
</organism>
<feature type="transmembrane region" description="Helical" evidence="1">
    <location>
        <begin position="6"/>
        <end position="24"/>
    </location>
</feature>
<name>A0A2H1FDS2_9ARCH</name>
<dbReference type="EMBL" id="LT841358">
    <property type="protein sequence ID" value="SMH70910.1"/>
    <property type="molecule type" value="Genomic_DNA"/>
</dbReference>
<dbReference type="RefSeq" id="WP_157926968.1">
    <property type="nucleotide sequence ID" value="NZ_LT841358.1"/>
</dbReference>
<reference evidence="3" key="1">
    <citation type="submission" date="2017-03" db="EMBL/GenBank/DDBJ databases">
        <authorList>
            <person name="Herbold C."/>
        </authorList>
    </citation>
    <scope>NUCLEOTIDE SEQUENCE [LARGE SCALE GENOMIC DNA]</scope>
</reference>
<keyword evidence="3" id="KW-1185">Reference proteome</keyword>